<dbReference type="EMBL" id="BOOC01000005">
    <property type="protein sequence ID" value="GIH38946.1"/>
    <property type="molecule type" value="Genomic_DNA"/>
</dbReference>
<evidence type="ECO:0000256" key="5">
    <source>
        <dbReference type="ARBA" id="ARBA00023136"/>
    </source>
</evidence>
<evidence type="ECO:0000256" key="4">
    <source>
        <dbReference type="ARBA" id="ARBA00022989"/>
    </source>
</evidence>
<dbReference type="InterPro" id="IPR037185">
    <property type="entry name" value="EmrE-like"/>
</dbReference>
<feature type="transmembrane region" description="Helical" evidence="6">
    <location>
        <begin position="33"/>
        <end position="54"/>
    </location>
</feature>
<dbReference type="Pfam" id="PF00892">
    <property type="entry name" value="EamA"/>
    <property type="match status" value="2"/>
</dbReference>
<accession>A0ABQ4FVY5</accession>
<name>A0ABQ4FVY5_9ACTN</name>
<dbReference type="InterPro" id="IPR000620">
    <property type="entry name" value="EamA_dom"/>
</dbReference>
<feature type="transmembrane region" description="Helical" evidence="6">
    <location>
        <begin position="117"/>
        <end position="135"/>
    </location>
</feature>
<gene>
    <name evidence="8" type="ORF">Mco01_19460</name>
</gene>
<feature type="transmembrane region" description="Helical" evidence="6">
    <location>
        <begin position="61"/>
        <end position="80"/>
    </location>
</feature>
<feature type="domain" description="EamA" evidence="7">
    <location>
        <begin position="146"/>
        <end position="277"/>
    </location>
</feature>
<dbReference type="InterPro" id="IPR050638">
    <property type="entry name" value="AA-Vitamin_Transporters"/>
</dbReference>
<protein>
    <submittedName>
        <fullName evidence="8">Membrane protein</fullName>
    </submittedName>
</protein>
<feature type="transmembrane region" description="Helical" evidence="6">
    <location>
        <begin position="141"/>
        <end position="162"/>
    </location>
</feature>
<feature type="domain" description="EamA" evidence="7">
    <location>
        <begin position="7"/>
        <end position="130"/>
    </location>
</feature>
<evidence type="ECO:0000256" key="3">
    <source>
        <dbReference type="ARBA" id="ARBA00022692"/>
    </source>
</evidence>
<feature type="transmembrane region" description="Helical" evidence="6">
    <location>
        <begin position="236"/>
        <end position="254"/>
    </location>
</feature>
<feature type="transmembrane region" description="Helical" evidence="6">
    <location>
        <begin position="86"/>
        <end position="108"/>
    </location>
</feature>
<keyword evidence="5 6" id="KW-0472">Membrane</keyword>
<evidence type="ECO:0000256" key="1">
    <source>
        <dbReference type="ARBA" id="ARBA00004141"/>
    </source>
</evidence>
<evidence type="ECO:0000313" key="8">
    <source>
        <dbReference type="EMBL" id="GIH38946.1"/>
    </source>
</evidence>
<keyword evidence="9" id="KW-1185">Reference proteome</keyword>
<dbReference type="Proteomes" id="UP000603904">
    <property type="component" value="Unassembled WGS sequence"/>
</dbReference>
<comment type="subcellular location">
    <subcellularLocation>
        <location evidence="1">Membrane</location>
        <topology evidence="1">Multi-pass membrane protein</topology>
    </subcellularLocation>
</comment>
<evidence type="ECO:0000259" key="7">
    <source>
        <dbReference type="Pfam" id="PF00892"/>
    </source>
</evidence>
<sequence length="325" mass="33720">MRPRHLALAVGLAAVWGFNFVVMEAGLRHYPPLMYAALRFLLATFPAVLVVGGPRVPWRRVLATGATLGVAQYGLLLLGMRAGMPAGLTSLVIQVQAVFTALFATVLLRERLGRRRVIGMAVAFAGLGLIAAGVVARSGAIPFGAFLLCVGAAAGWGAGNVATRRAAPPDSLRFMVWVSAVSAGPLLLLALVTEGASSLTSFTAEGVGAVMYTAFLSTLGGFGVWGWLLTRYNASVVAPYSLLVPVFGLASAALVTGEPVSPVTVAAGGLILAGLLYANSRPRVVPTPPEQGYLRALAVQTRARRAALDAVLLPPLSAPTDRPTR</sequence>
<keyword evidence="3 6" id="KW-0812">Transmembrane</keyword>
<keyword evidence="4 6" id="KW-1133">Transmembrane helix</keyword>
<dbReference type="RefSeq" id="WP_204056521.1">
    <property type="nucleotide sequence ID" value="NZ_BAAAGP010000002.1"/>
</dbReference>
<proteinExistence type="inferred from homology"/>
<dbReference type="SUPFAM" id="SSF103481">
    <property type="entry name" value="Multidrug resistance efflux transporter EmrE"/>
    <property type="match status" value="2"/>
</dbReference>
<feature type="transmembrane region" description="Helical" evidence="6">
    <location>
        <begin position="260"/>
        <end position="278"/>
    </location>
</feature>
<comment type="similarity">
    <text evidence="2">Belongs to the EamA transporter family.</text>
</comment>
<evidence type="ECO:0000313" key="9">
    <source>
        <dbReference type="Proteomes" id="UP000603904"/>
    </source>
</evidence>
<evidence type="ECO:0000256" key="2">
    <source>
        <dbReference type="ARBA" id="ARBA00007362"/>
    </source>
</evidence>
<evidence type="ECO:0000256" key="6">
    <source>
        <dbReference type="SAM" id="Phobius"/>
    </source>
</evidence>
<dbReference type="PANTHER" id="PTHR32322:SF9">
    <property type="entry name" value="AMINO-ACID METABOLITE EFFLUX PUMP-RELATED"/>
    <property type="match status" value="1"/>
</dbReference>
<feature type="transmembrane region" description="Helical" evidence="6">
    <location>
        <begin position="174"/>
        <end position="197"/>
    </location>
</feature>
<dbReference type="PANTHER" id="PTHR32322">
    <property type="entry name" value="INNER MEMBRANE TRANSPORTER"/>
    <property type="match status" value="1"/>
</dbReference>
<reference evidence="8 9" key="1">
    <citation type="submission" date="2021-01" db="EMBL/GenBank/DDBJ databases">
        <title>Whole genome shotgun sequence of Microbispora corallina NBRC 16416.</title>
        <authorList>
            <person name="Komaki H."/>
            <person name="Tamura T."/>
        </authorList>
    </citation>
    <scope>NUCLEOTIDE SEQUENCE [LARGE SCALE GENOMIC DNA]</scope>
    <source>
        <strain evidence="8 9">NBRC 16416</strain>
    </source>
</reference>
<comment type="caution">
    <text evidence="8">The sequence shown here is derived from an EMBL/GenBank/DDBJ whole genome shotgun (WGS) entry which is preliminary data.</text>
</comment>
<feature type="transmembrane region" description="Helical" evidence="6">
    <location>
        <begin position="209"/>
        <end position="229"/>
    </location>
</feature>
<organism evidence="8 9">
    <name type="scientific">Microbispora corallina</name>
    <dbReference type="NCBI Taxonomy" id="83302"/>
    <lineage>
        <taxon>Bacteria</taxon>
        <taxon>Bacillati</taxon>
        <taxon>Actinomycetota</taxon>
        <taxon>Actinomycetes</taxon>
        <taxon>Streptosporangiales</taxon>
        <taxon>Streptosporangiaceae</taxon>
        <taxon>Microbispora</taxon>
    </lineage>
</organism>